<evidence type="ECO:0000256" key="2">
    <source>
        <dbReference type="ARBA" id="ARBA00023274"/>
    </source>
</evidence>
<dbReference type="AlphaFoldDB" id="A0A1G2G7H8"/>
<comment type="caution">
    <text evidence="3">The sequence shown here is derived from an EMBL/GenBank/DDBJ whole genome shotgun (WGS) entry which is preliminary data.</text>
</comment>
<evidence type="ECO:0000313" key="4">
    <source>
        <dbReference type="Proteomes" id="UP000176576"/>
    </source>
</evidence>
<gene>
    <name evidence="3" type="ORF">A3J54_02955</name>
</gene>
<dbReference type="GO" id="GO:0005840">
    <property type="term" value="C:ribosome"/>
    <property type="evidence" value="ECO:0007669"/>
    <property type="project" value="UniProtKB-KW"/>
</dbReference>
<protein>
    <recommendedName>
        <fullName evidence="5">50S ribosomal protein L28</fullName>
    </recommendedName>
</protein>
<dbReference type="Proteomes" id="UP000176576">
    <property type="component" value="Unassembled WGS sequence"/>
</dbReference>
<organism evidence="3 4">
    <name type="scientific">Candidatus Ryanbacteria bacterium RIFCSPHIGHO2_02_FULL_45_13b</name>
    <dbReference type="NCBI Taxonomy" id="1802117"/>
    <lineage>
        <taxon>Bacteria</taxon>
        <taxon>Candidatus Ryaniibacteriota</taxon>
    </lineage>
</organism>
<dbReference type="InterPro" id="IPR034704">
    <property type="entry name" value="Ribosomal_bL28/bL31-like_sf"/>
</dbReference>
<name>A0A1G2G7H8_9BACT</name>
<accession>A0A1G2G7H8</accession>
<dbReference type="SUPFAM" id="SSF143800">
    <property type="entry name" value="L28p-like"/>
    <property type="match status" value="1"/>
</dbReference>
<evidence type="ECO:0000256" key="1">
    <source>
        <dbReference type="ARBA" id="ARBA00022980"/>
    </source>
</evidence>
<evidence type="ECO:0008006" key="5">
    <source>
        <dbReference type="Google" id="ProtNLM"/>
    </source>
</evidence>
<keyword evidence="2" id="KW-0687">Ribonucleoprotein</keyword>
<keyword evidence="1" id="KW-0689">Ribosomal protein</keyword>
<dbReference type="EMBL" id="MHNN01000018">
    <property type="protein sequence ID" value="OGZ45940.1"/>
    <property type="molecule type" value="Genomic_DNA"/>
</dbReference>
<sequence>MGGERSLLRAHYNPVQWKRHYPNLQWATLPTRPDKSGTRQAGKRIKICTRCLKSNKHLTQVVSKKL</sequence>
<evidence type="ECO:0000313" key="3">
    <source>
        <dbReference type="EMBL" id="OGZ45940.1"/>
    </source>
</evidence>
<proteinExistence type="predicted"/>
<reference evidence="3 4" key="1">
    <citation type="journal article" date="2016" name="Nat. Commun.">
        <title>Thousands of microbial genomes shed light on interconnected biogeochemical processes in an aquifer system.</title>
        <authorList>
            <person name="Anantharaman K."/>
            <person name="Brown C.T."/>
            <person name="Hug L.A."/>
            <person name="Sharon I."/>
            <person name="Castelle C.J."/>
            <person name="Probst A.J."/>
            <person name="Thomas B.C."/>
            <person name="Singh A."/>
            <person name="Wilkins M.J."/>
            <person name="Karaoz U."/>
            <person name="Brodie E.L."/>
            <person name="Williams K.H."/>
            <person name="Hubbard S.S."/>
            <person name="Banfield J.F."/>
        </authorList>
    </citation>
    <scope>NUCLEOTIDE SEQUENCE [LARGE SCALE GENOMIC DNA]</scope>
</reference>
<dbReference type="STRING" id="1802117.A3J54_02955"/>
<dbReference type="GO" id="GO:1990904">
    <property type="term" value="C:ribonucleoprotein complex"/>
    <property type="evidence" value="ECO:0007669"/>
    <property type="project" value="UniProtKB-KW"/>
</dbReference>